<dbReference type="GO" id="GO:0005975">
    <property type="term" value="P:carbohydrate metabolic process"/>
    <property type="evidence" value="ECO:0007669"/>
    <property type="project" value="InterPro"/>
</dbReference>
<comment type="caution">
    <text evidence="2">The sequence shown here is derived from an EMBL/GenBank/DDBJ whole genome shotgun (WGS) entry which is preliminary data.</text>
</comment>
<dbReference type="SUPFAM" id="SSF88713">
    <property type="entry name" value="Glycoside hydrolase/deacetylase"/>
    <property type="match status" value="1"/>
</dbReference>
<dbReference type="AlphaFoldDB" id="A0A840BXB8"/>
<proteinExistence type="predicted"/>
<reference evidence="2 3" key="1">
    <citation type="submission" date="2020-08" db="EMBL/GenBank/DDBJ databases">
        <title>Genomic Encyclopedia of Type Strains, Phase IV (KMG-IV): sequencing the most valuable type-strain genomes for metagenomic binning, comparative biology and taxonomic classification.</title>
        <authorList>
            <person name="Goeker M."/>
        </authorList>
    </citation>
    <scope>NUCLEOTIDE SEQUENCE [LARGE SCALE GENOMIC DNA]</scope>
    <source>
        <strain evidence="2 3">DSM 103737</strain>
    </source>
</reference>
<keyword evidence="2" id="KW-0808">Transferase</keyword>
<evidence type="ECO:0000313" key="3">
    <source>
        <dbReference type="Proteomes" id="UP000577362"/>
    </source>
</evidence>
<dbReference type="InterPro" id="IPR011330">
    <property type="entry name" value="Glyco_hydro/deAcase_b/a-brl"/>
</dbReference>
<dbReference type="Gene3D" id="3.20.20.370">
    <property type="entry name" value="Glycoside hydrolase/deacetylase"/>
    <property type="match status" value="1"/>
</dbReference>
<dbReference type="CDD" id="cd10928">
    <property type="entry name" value="CE4_u4"/>
    <property type="match status" value="1"/>
</dbReference>
<dbReference type="InterPro" id="IPR007235">
    <property type="entry name" value="Glyco_trans_28_C"/>
</dbReference>
<dbReference type="EMBL" id="JACIEN010000001">
    <property type="protein sequence ID" value="MBB4015979.1"/>
    <property type="molecule type" value="Genomic_DNA"/>
</dbReference>
<name>A0A840BXB8_9HYPH</name>
<dbReference type="InterPro" id="IPR049591">
    <property type="entry name" value="CE4_u4-like"/>
</dbReference>
<dbReference type="Gene3D" id="3.40.50.2000">
    <property type="entry name" value="Glycogen Phosphorylase B"/>
    <property type="match status" value="2"/>
</dbReference>
<organism evidence="2 3">
    <name type="scientific">Chelatococcus caeni</name>
    <dbReference type="NCBI Taxonomy" id="1348468"/>
    <lineage>
        <taxon>Bacteria</taxon>
        <taxon>Pseudomonadati</taxon>
        <taxon>Pseudomonadota</taxon>
        <taxon>Alphaproteobacteria</taxon>
        <taxon>Hyphomicrobiales</taxon>
        <taxon>Chelatococcaceae</taxon>
        <taxon>Chelatococcus</taxon>
    </lineage>
</organism>
<evidence type="ECO:0000259" key="1">
    <source>
        <dbReference type="Pfam" id="PF04101"/>
    </source>
</evidence>
<protein>
    <submittedName>
        <fullName evidence="2">Putative glycosyltransferase</fullName>
    </submittedName>
</protein>
<dbReference type="PANTHER" id="PTHR21015:SF28">
    <property type="entry name" value="SLL1722 PROTEIN"/>
    <property type="match status" value="1"/>
</dbReference>
<accession>A0A840BXB8</accession>
<sequence>MKRHVLIAVTHLLGAGHLTRMAALARGLARAGHHVTLASGGMPAPLVRLDGVTLLQLPSLRSDGVDFRTLLDAEGNKASPALMQERAERLAKAVTEGRPDVVITELFPFGRRMLAAEFIRLIQAARTLKPAPLLLASVRDVLVAPARAERIAEAEARLLAAYDGVLVHGDEAVLPLSASWPVSDRLRPLLHYTGYVDEGADRPQAPATDALPEGDFILVSGGASAAAMPLYRAAIAAAGLLPERPFRLLIGQGVAPALFDELAMAAPVSCSIERARPDFRALLARCAASVSLAGYNTVTDLIRTRARAVLVPFEEGNETEQRQRAEHLAASGIAELVPQAALTGERLAEAITRALPRPRPQALAVALDGVERMTTIIERLCAGGSPAAAPGIVSRDENRDEDRAWAELDEALDVLARTGRRLGLWWRDDDAVQPTPALDRLLALSGQAGVPVAIAAIPSQAGHGLAVRLAMAPQASVLVHGFAHADHAPAGEKKAEFGPHRDLTEMERELRSGLAMARAVFGEKLVPVFVPPWNRCVPALAPALARAGYAGLSLFGDRTAPDMAGLPLVNTHLDPIDWHGTRSLAEPARLLAGLAKAILRRAGGIADADEPIGLLTHHAVHDEAVWRFCERLLTTLRNSGAVAPVSAIDIFGDFGGRRTAPLS</sequence>
<evidence type="ECO:0000313" key="2">
    <source>
        <dbReference type="EMBL" id="MBB4015979.1"/>
    </source>
</evidence>
<dbReference type="Pfam" id="PF04101">
    <property type="entry name" value="Glyco_tran_28_C"/>
    <property type="match status" value="1"/>
</dbReference>
<keyword evidence="3" id="KW-1185">Reference proteome</keyword>
<dbReference type="Proteomes" id="UP000577362">
    <property type="component" value="Unassembled WGS sequence"/>
</dbReference>
<gene>
    <name evidence="2" type="ORF">GGR16_000985</name>
</gene>
<dbReference type="RefSeq" id="WP_183315860.1">
    <property type="nucleotide sequence ID" value="NZ_JACIEN010000001.1"/>
</dbReference>
<feature type="domain" description="Glycosyl transferase family 28 C-terminal" evidence="1">
    <location>
        <begin position="217"/>
        <end position="358"/>
    </location>
</feature>
<dbReference type="GO" id="GO:0016758">
    <property type="term" value="F:hexosyltransferase activity"/>
    <property type="evidence" value="ECO:0007669"/>
    <property type="project" value="InterPro"/>
</dbReference>
<dbReference type="SUPFAM" id="SSF53756">
    <property type="entry name" value="UDP-Glycosyltransferase/glycogen phosphorylase"/>
    <property type="match status" value="1"/>
</dbReference>
<dbReference type="PANTHER" id="PTHR21015">
    <property type="entry name" value="UDP-N-ACETYLGLUCOSAMINE--N-ACETYLMURAMYL-(PENTAPEPTIDE) PYROPHOSPHORYL-UNDECAPRENOL N-ACETYLGLUCOSAMINE TRANSFERASE 1"/>
    <property type="match status" value="1"/>
</dbReference>